<accession>A0A5J6MYE6</accession>
<dbReference type="AlphaFoldDB" id="A0A5J6MYE6"/>
<dbReference type="SUPFAM" id="SSF56529">
    <property type="entry name" value="FAH"/>
    <property type="match status" value="1"/>
</dbReference>
<feature type="domain" description="Fumarylacetoacetase N-terminal" evidence="2">
    <location>
        <begin position="1"/>
        <end position="77"/>
    </location>
</feature>
<dbReference type="EMBL" id="CP042582">
    <property type="protein sequence ID" value="QEX21695.1"/>
    <property type="molecule type" value="Genomic_DNA"/>
</dbReference>
<dbReference type="GO" id="GO:0016787">
    <property type="term" value="F:hydrolase activity"/>
    <property type="evidence" value="ECO:0007669"/>
    <property type="project" value="UniProtKB-KW"/>
</dbReference>
<dbReference type="InterPro" id="IPR011234">
    <property type="entry name" value="Fumarylacetoacetase-like_C"/>
</dbReference>
<dbReference type="RefSeq" id="WP_151116417.1">
    <property type="nucleotide sequence ID" value="NZ_CP042582.1"/>
</dbReference>
<keyword evidence="3" id="KW-0378">Hydrolase</keyword>
<sequence length="347" mass="37177">MKLASLKTESRDGRLVLVRRDLTRAVLAEAAPTLQAALDGWANLSPRLEAQYQALEAGRASGSFAFDPMRCASPLPRAYQWADGSAYVNHVVLVRRARGAEMLESFWTDPLIYQGGSDEFLGPRDPIPAVDEGWGVDFEAEIAVILDDVAMGSAPAEAGERIRLVMLANDVSLRNLIPGELAKGFGFFQSKPASAFSPVAVTPDELGEAWDGGRLDRPLLVHLNGEPFGKAEAGLDMTFDFPTLIAHAAKTRNLRAGTILGSGTVSNRGSDGGPGRPIAEGGVGYSCIAEQRMVETIREGRPRTAFLRAGDRVRIEMRDLSGHSIFGAIDQAVTGDPPPLHPFPASC</sequence>
<feature type="domain" description="Fumarylacetoacetase-like C-terminal" evidence="1">
    <location>
        <begin position="81"/>
        <end position="320"/>
    </location>
</feature>
<dbReference type="Proteomes" id="UP000325797">
    <property type="component" value="Chromosome"/>
</dbReference>
<proteinExistence type="predicted"/>
<keyword evidence="4" id="KW-1185">Reference proteome</keyword>
<name>A0A5J6MYE6_9PROT</name>
<protein>
    <submittedName>
        <fullName evidence="3">Fumarylacetoacetate (FAA) hydrolase</fullName>
    </submittedName>
</protein>
<evidence type="ECO:0000313" key="4">
    <source>
        <dbReference type="Proteomes" id="UP000325797"/>
    </source>
</evidence>
<organism evidence="3 4">
    <name type="scientific">Hypericibacter adhaerens</name>
    <dbReference type="NCBI Taxonomy" id="2602016"/>
    <lineage>
        <taxon>Bacteria</taxon>
        <taxon>Pseudomonadati</taxon>
        <taxon>Pseudomonadota</taxon>
        <taxon>Alphaproteobacteria</taxon>
        <taxon>Rhodospirillales</taxon>
        <taxon>Dongiaceae</taxon>
        <taxon>Hypericibacter</taxon>
    </lineage>
</organism>
<evidence type="ECO:0000259" key="1">
    <source>
        <dbReference type="Pfam" id="PF01557"/>
    </source>
</evidence>
<dbReference type="OrthoDB" id="9775905at2"/>
<dbReference type="Pfam" id="PF01557">
    <property type="entry name" value="FAA_hydrolase"/>
    <property type="match status" value="1"/>
</dbReference>
<dbReference type="PANTHER" id="PTHR43211">
    <property type="entry name" value="FUMARYLACETOACETATE HYDROLASE"/>
    <property type="match status" value="1"/>
</dbReference>
<dbReference type="PANTHER" id="PTHR43211:SF1">
    <property type="entry name" value="BLL6422 PROTEIN"/>
    <property type="match status" value="1"/>
</dbReference>
<evidence type="ECO:0000259" key="2">
    <source>
        <dbReference type="Pfam" id="PF18288"/>
    </source>
</evidence>
<reference evidence="3 4" key="1">
    <citation type="submission" date="2019-08" db="EMBL/GenBank/DDBJ databases">
        <title>Hyperibacter terrae gen. nov., sp. nov. and Hyperibacter viscosus sp. nov., two new members in the family Rhodospirillaceae isolated from the rhizosphere of Hypericum perforatum.</title>
        <authorList>
            <person name="Noviana Z."/>
        </authorList>
    </citation>
    <scope>NUCLEOTIDE SEQUENCE [LARGE SCALE GENOMIC DNA]</scope>
    <source>
        <strain evidence="3 4">R5959</strain>
    </source>
</reference>
<dbReference type="InterPro" id="IPR036663">
    <property type="entry name" value="Fumarylacetoacetase_C_sf"/>
</dbReference>
<gene>
    <name evidence="3" type="ORF">FRZ61_16240</name>
</gene>
<evidence type="ECO:0000313" key="3">
    <source>
        <dbReference type="EMBL" id="QEX21695.1"/>
    </source>
</evidence>
<dbReference type="Gene3D" id="3.90.850.10">
    <property type="entry name" value="Fumarylacetoacetase-like, C-terminal domain"/>
    <property type="match status" value="1"/>
</dbReference>
<dbReference type="Pfam" id="PF18288">
    <property type="entry name" value="FAA_hydro_N_2"/>
    <property type="match status" value="1"/>
</dbReference>
<dbReference type="InterPro" id="IPR041072">
    <property type="entry name" value="FAA_hydro_N"/>
</dbReference>
<dbReference type="KEGG" id="hadh:FRZ61_16240"/>